<dbReference type="Proteomes" id="UP000069632">
    <property type="component" value="Unassembled WGS sequence"/>
</dbReference>
<name>A0A128EML1_9BACT</name>
<dbReference type="EMBL" id="FIZP01000038">
    <property type="protein sequence ID" value="CZE49493.1"/>
    <property type="molecule type" value="Genomic_DNA"/>
</dbReference>
<accession>A0A128EML1</accession>
<evidence type="ECO:0000313" key="1">
    <source>
        <dbReference type="EMBL" id="CZE49493.1"/>
    </source>
</evidence>
<keyword evidence="2" id="KW-1185">Reference proteome</keyword>
<protein>
    <submittedName>
        <fullName evidence="1">Uncharacterized protein</fullName>
    </submittedName>
</protein>
<evidence type="ECO:0000313" key="2">
    <source>
        <dbReference type="Proteomes" id="UP000069632"/>
    </source>
</evidence>
<gene>
    <name evidence="1" type="ORF">ERS672216_01951</name>
</gene>
<sequence>MIFTVFFRFIGTPDILAEADVVAGRLVYYKEYIKFKQHNYCDLTLEMGDGSGA</sequence>
<dbReference type="AlphaFoldDB" id="A0A128EML1"/>
<proteinExistence type="predicted"/>
<organism evidence="1 2">
    <name type="scientific">Campylobacter geochelonis</name>
    <dbReference type="NCBI Taxonomy" id="1780362"/>
    <lineage>
        <taxon>Bacteria</taxon>
        <taxon>Pseudomonadati</taxon>
        <taxon>Campylobacterota</taxon>
        <taxon>Epsilonproteobacteria</taxon>
        <taxon>Campylobacterales</taxon>
        <taxon>Campylobacteraceae</taxon>
        <taxon>Campylobacter</taxon>
    </lineage>
</organism>
<reference evidence="1 2" key="1">
    <citation type="submission" date="2016-02" db="EMBL/GenBank/DDBJ databases">
        <authorList>
            <consortium name="Pathogen Informatics"/>
        </authorList>
    </citation>
    <scope>NUCLEOTIDE SEQUENCE [LARGE SCALE GENOMIC DNA]</scope>
    <source>
        <strain evidence="1 2">RC20</strain>
    </source>
</reference>